<protein>
    <recommendedName>
        <fullName evidence="1">tRNA-uridine aminocarboxypropyltransferase</fullName>
        <ecNumber evidence="1">2.5.1.25</ecNumber>
    </recommendedName>
</protein>
<keyword evidence="2" id="KW-0808">Transferase</keyword>
<reference evidence="7" key="1">
    <citation type="journal article" date="2019" name="Int. J. Syst. Evol. Microbiol.">
        <title>The Global Catalogue of Microorganisms (GCM) 10K type strain sequencing project: providing services to taxonomists for standard genome sequencing and annotation.</title>
        <authorList>
            <consortium name="The Broad Institute Genomics Platform"/>
            <consortium name="The Broad Institute Genome Sequencing Center for Infectious Disease"/>
            <person name="Wu L."/>
            <person name="Ma J."/>
        </authorList>
    </citation>
    <scope>NUCLEOTIDE SEQUENCE [LARGE SCALE GENOMIC DNA]</scope>
    <source>
        <strain evidence="7">KCTC 52237</strain>
    </source>
</reference>
<proteinExistence type="predicted"/>
<dbReference type="EC" id="2.5.1.25" evidence="1"/>
<evidence type="ECO:0000256" key="4">
    <source>
        <dbReference type="ARBA" id="ARBA00022694"/>
    </source>
</evidence>
<keyword evidence="4" id="KW-0819">tRNA processing</keyword>
<evidence type="ECO:0000256" key="2">
    <source>
        <dbReference type="ARBA" id="ARBA00022679"/>
    </source>
</evidence>
<keyword evidence="3" id="KW-0949">S-adenosyl-L-methionine</keyword>
<dbReference type="InterPro" id="IPR005636">
    <property type="entry name" value="DTW"/>
</dbReference>
<evidence type="ECO:0000313" key="7">
    <source>
        <dbReference type="Proteomes" id="UP001595555"/>
    </source>
</evidence>
<dbReference type="SMART" id="SM01144">
    <property type="entry name" value="DTW"/>
    <property type="match status" value="1"/>
</dbReference>
<evidence type="ECO:0000256" key="1">
    <source>
        <dbReference type="ARBA" id="ARBA00012386"/>
    </source>
</evidence>
<evidence type="ECO:0000259" key="5">
    <source>
        <dbReference type="SMART" id="SM01144"/>
    </source>
</evidence>
<dbReference type="EMBL" id="JBHRTF010000002">
    <property type="protein sequence ID" value="MFC3114852.1"/>
    <property type="molecule type" value="Genomic_DNA"/>
</dbReference>
<sequence>MKIFLLTHERELLRPTNTGVLAKNAAPEIVERIVWARNEPNPFLLDAINQGNTVLLYPVDDADVAPIESFENIIVLDATWQEARKIFNRSPYLKSLPRAQINPQQISRYQLRRNQPEGGLCTAECVMEILKAKNHTDIAACLNAAFAIFNSKICN</sequence>
<organism evidence="6 7">
    <name type="scientific">Cellvibrio fontiphilus</name>
    <dbReference type="NCBI Taxonomy" id="1815559"/>
    <lineage>
        <taxon>Bacteria</taxon>
        <taxon>Pseudomonadati</taxon>
        <taxon>Pseudomonadota</taxon>
        <taxon>Gammaproteobacteria</taxon>
        <taxon>Cellvibrionales</taxon>
        <taxon>Cellvibrionaceae</taxon>
        <taxon>Cellvibrio</taxon>
    </lineage>
</organism>
<comment type="caution">
    <text evidence="6">The sequence shown here is derived from an EMBL/GenBank/DDBJ whole genome shotgun (WGS) entry which is preliminary data.</text>
</comment>
<dbReference type="PANTHER" id="PTHR21392">
    <property type="entry name" value="TRNA-URIDINE AMINOCARBOXYPROPYLTRANSFERASE 2"/>
    <property type="match status" value="1"/>
</dbReference>
<evidence type="ECO:0000313" key="6">
    <source>
        <dbReference type="EMBL" id="MFC3114852.1"/>
    </source>
</evidence>
<dbReference type="RefSeq" id="WP_378116571.1">
    <property type="nucleotide sequence ID" value="NZ_JBHRTF010000002.1"/>
</dbReference>
<gene>
    <name evidence="6" type="ORF">ACFODX_04720</name>
</gene>
<dbReference type="PANTHER" id="PTHR21392:SF1">
    <property type="entry name" value="TRNA-URIDINE AMINOCARBOXYPROPYLTRANSFERASE"/>
    <property type="match status" value="1"/>
</dbReference>
<accession>A0ABV7FBQ7</accession>
<evidence type="ECO:0000256" key="3">
    <source>
        <dbReference type="ARBA" id="ARBA00022691"/>
    </source>
</evidence>
<dbReference type="InterPro" id="IPR039262">
    <property type="entry name" value="DTWD2/TAPT"/>
</dbReference>
<feature type="domain" description="DTW" evidence="5">
    <location>
        <begin position="1"/>
        <end position="155"/>
    </location>
</feature>
<dbReference type="Pfam" id="PF03942">
    <property type="entry name" value="DTW"/>
    <property type="match status" value="1"/>
</dbReference>
<dbReference type="Proteomes" id="UP001595555">
    <property type="component" value="Unassembled WGS sequence"/>
</dbReference>
<name>A0ABV7FBQ7_9GAMM</name>
<keyword evidence="7" id="KW-1185">Reference proteome</keyword>